<dbReference type="InterPro" id="IPR037274">
    <property type="entry name" value="Znf_CHY_sf"/>
</dbReference>
<evidence type="ECO:0000259" key="6">
    <source>
        <dbReference type="PROSITE" id="PS50089"/>
    </source>
</evidence>
<evidence type="ECO:0000313" key="9">
    <source>
        <dbReference type="EMBL" id="KAF2100526.1"/>
    </source>
</evidence>
<evidence type="ECO:0000256" key="3">
    <source>
        <dbReference type="ARBA" id="ARBA00022833"/>
    </source>
</evidence>
<dbReference type="InterPro" id="IPR013083">
    <property type="entry name" value="Znf_RING/FYVE/PHD"/>
</dbReference>
<dbReference type="Proteomes" id="UP000799772">
    <property type="component" value="Unassembled WGS sequence"/>
</dbReference>
<name>A0A9P4M7B9_9PEZI</name>
<dbReference type="PROSITE" id="PS51270">
    <property type="entry name" value="ZF_CTCHY"/>
    <property type="match status" value="1"/>
</dbReference>
<dbReference type="GO" id="GO:0016567">
    <property type="term" value="P:protein ubiquitination"/>
    <property type="evidence" value="ECO:0007669"/>
    <property type="project" value="TreeGrafter"/>
</dbReference>
<protein>
    <submittedName>
        <fullName evidence="9">Zf-CHY-domain-containing protein</fullName>
    </submittedName>
</protein>
<feature type="non-terminal residue" evidence="9">
    <location>
        <position position="397"/>
    </location>
</feature>
<dbReference type="OrthoDB" id="411372at2759"/>
<dbReference type="GO" id="GO:0005634">
    <property type="term" value="C:nucleus"/>
    <property type="evidence" value="ECO:0007669"/>
    <property type="project" value="TreeGrafter"/>
</dbReference>
<dbReference type="Pfam" id="PF14599">
    <property type="entry name" value="zinc_ribbon_6"/>
    <property type="match status" value="1"/>
</dbReference>
<dbReference type="InterPro" id="IPR037275">
    <property type="entry name" value="Znf_CTCHY_sf"/>
</dbReference>
<reference evidence="9" key="1">
    <citation type="journal article" date="2020" name="Stud. Mycol.">
        <title>101 Dothideomycetes genomes: a test case for predicting lifestyles and emergence of pathogens.</title>
        <authorList>
            <person name="Haridas S."/>
            <person name="Albert R."/>
            <person name="Binder M."/>
            <person name="Bloem J."/>
            <person name="Labutti K."/>
            <person name="Salamov A."/>
            <person name="Andreopoulos B."/>
            <person name="Baker S."/>
            <person name="Barry K."/>
            <person name="Bills G."/>
            <person name="Bluhm B."/>
            <person name="Cannon C."/>
            <person name="Castanera R."/>
            <person name="Culley D."/>
            <person name="Daum C."/>
            <person name="Ezra D."/>
            <person name="Gonzalez J."/>
            <person name="Henrissat B."/>
            <person name="Kuo A."/>
            <person name="Liang C."/>
            <person name="Lipzen A."/>
            <person name="Lutzoni F."/>
            <person name="Magnuson J."/>
            <person name="Mondo S."/>
            <person name="Nolan M."/>
            <person name="Ohm R."/>
            <person name="Pangilinan J."/>
            <person name="Park H.-J."/>
            <person name="Ramirez L."/>
            <person name="Alfaro M."/>
            <person name="Sun H."/>
            <person name="Tritt A."/>
            <person name="Yoshinaga Y."/>
            <person name="Zwiers L.-H."/>
            <person name="Turgeon B."/>
            <person name="Goodwin S."/>
            <person name="Spatafora J."/>
            <person name="Crous P."/>
            <person name="Grigoriev I."/>
        </authorList>
    </citation>
    <scope>NUCLEOTIDE SEQUENCE</scope>
    <source>
        <strain evidence="9">CBS 133067</strain>
    </source>
</reference>
<dbReference type="InterPro" id="IPR039512">
    <property type="entry name" value="RCHY1_zinc-ribbon"/>
</dbReference>
<accession>A0A9P4M7B9</accession>
<evidence type="ECO:0000259" key="8">
    <source>
        <dbReference type="PROSITE" id="PS51270"/>
    </source>
</evidence>
<dbReference type="SUPFAM" id="SSF57850">
    <property type="entry name" value="RING/U-box"/>
    <property type="match status" value="1"/>
</dbReference>
<dbReference type="GO" id="GO:0006511">
    <property type="term" value="P:ubiquitin-dependent protein catabolic process"/>
    <property type="evidence" value="ECO:0007669"/>
    <property type="project" value="TreeGrafter"/>
</dbReference>
<sequence>LPADDGMSALRKKIHEIRDMAASSEEKARRLHFIMTESYIANHPHLARAQSPASIFSGDRPFTPRSPTPFDTPVLPHSPDSMREPIDPANPFNVTEADKQPCFRPPRSRRPSIDYDDYPPNSDGNEVPEPEEPQLGCRHYKRNVKIQCYDCRRWYPCRHCHDEKEMDHSLQRRKTENMLCMLCQTPQSAGEYCKVCEHRSAYYYCDICKLWDDDASKRIYHCADCGICRRGEGIGKDFVHCKKCNICIAIASAASHRCIERAAECDCPICGDYMFTSSSSIVAMPCGHYLHKTCYTQYMETAYKCPICKKSAVNMELQWRKLEHAIDTQPMPEQFRNTRVVVQCNDCSAKSSVKYHWLGNKCGACDSYNTNEVQILGPASENGNAGINALLDRAADA</sequence>
<feature type="non-terminal residue" evidence="9">
    <location>
        <position position="1"/>
    </location>
</feature>
<dbReference type="Pfam" id="PF05495">
    <property type="entry name" value="zf-CHY"/>
    <property type="match status" value="1"/>
</dbReference>
<dbReference type="Pfam" id="PF13639">
    <property type="entry name" value="zf-RING_2"/>
    <property type="match status" value="1"/>
</dbReference>
<dbReference type="InterPro" id="IPR001841">
    <property type="entry name" value="Znf_RING"/>
</dbReference>
<feature type="region of interest" description="Disordered" evidence="5">
    <location>
        <begin position="54"/>
        <end position="134"/>
    </location>
</feature>
<dbReference type="AlphaFoldDB" id="A0A9P4M7B9"/>
<dbReference type="GO" id="GO:0008270">
    <property type="term" value="F:zinc ion binding"/>
    <property type="evidence" value="ECO:0007669"/>
    <property type="project" value="UniProtKB-KW"/>
</dbReference>
<dbReference type="SUPFAM" id="SSF161245">
    <property type="entry name" value="Zinc hairpin stack"/>
    <property type="match status" value="1"/>
</dbReference>
<keyword evidence="2 4" id="KW-0863">Zinc-finger</keyword>
<organism evidence="9 10">
    <name type="scientific">Rhizodiscina lignyota</name>
    <dbReference type="NCBI Taxonomy" id="1504668"/>
    <lineage>
        <taxon>Eukaryota</taxon>
        <taxon>Fungi</taxon>
        <taxon>Dikarya</taxon>
        <taxon>Ascomycota</taxon>
        <taxon>Pezizomycotina</taxon>
        <taxon>Dothideomycetes</taxon>
        <taxon>Pleosporomycetidae</taxon>
        <taxon>Aulographales</taxon>
        <taxon>Rhizodiscinaceae</taxon>
        <taxon>Rhizodiscina</taxon>
    </lineage>
</organism>
<dbReference type="Gene3D" id="3.30.40.10">
    <property type="entry name" value="Zinc/RING finger domain, C3HC4 (zinc finger)"/>
    <property type="match status" value="1"/>
</dbReference>
<evidence type="ECO:0000256" key="4">
    <source>
        <dbReference type="PROSITE-ProRule" id="PRU00601"/>
    </source>
</evidence>
<evidence type="ECO:0000256" key="2">
    <source>
        <dbReference type="ARBA" id="ARBA00022771"/>
    </source>
</evidence>
<evidence type="ECO:0000256" key="1">
    <source>
        <dbReference type="ARBA" id="ARBA00022723"/>
    </source>
</evidence>
<dbReference type="PROSITE" id="PS50089">
    <property type="entry name" value="ZF_RING_2"/>
    <property type="match status" value="1"/>
</dbReference>
<evidence type="ECO:0000256" key="5">
    <source>
        <dbReference type="SAM" id="MobiDB-lite"/>
    </source>
</evidence>
<gene>
    <name evidence="9" type="ORF">NA57DRAFT_23072</name>
</gene>
<dbReference type="SUPFAM" id="SSF161219">
    <property type="entry name" value="CHY zinc finger-like"/>
    <property type="match status" value="1"/>
</dbReference>
<dbReference type="GO" id="GO:0061630">
    <property type="term" value="F:ubiquitin protein ligase activity"/>
    <property type="evidence" value="ECO:0007669"/>
    <property type="project" value="TreeGrafter"/>
</dbReference>
<dbReference type="SMART" id="SM00184">
    <property type="entry name" value="RING"/>
    <property type="match status" value="1"/>
</dbReference>
<proteinExistence type="predicted"/>
<keyword evidence="3" id="KW-0862">Zinc</keyword>
<evidence type="ECO:0000259" key="7">
    <source>
        <dbReference type="PROSITE" id="PS51266"/>
    </source>
</evidence>
<keyword evidence="1" id="KW-0479">Metal-binding</keyword>
<dbReference type="PANTHER" id="PTHR21319">
    <property type="entry name" value="RING FINGER AND CHY ZINC FINGER DOMAIN-CONTAINING PROTEIN 1"/>
    <property type="match status" value="1"/>
</dbReference>
<dbReference type="PROSITE" id="PS51266">
    <property type="entry name" value="ZF_CHY"/>
    <property type="match status" value="1"/>
</dbReference>
<feature type="domain" description="RING-type" evidence="6">
    <location>
        <begin position="267"/>
        <end position="309"/>
    </location>
</feature>
<feature type="domain" description="CTCHY-type" evidence="8">
    <location>
        <begin position="200"/>
        <end position="266"/>
    </location>
</feature>
<keyword evidence="10" id="KW-1185">Reference proteome</keyword>
<evidence type="ECO:0000313" key="10">
    <source>
        <dbReference type="Proteomes" id="UP000799772"/>
    </source>
</evidence>
<dbReference type="CDD" id="cd16464">
    <property type="entry name" value="RING-H2_Pirh2-like"/>
    <property type="match status" value="1"/>
</dbReference>
<comment type="caution">
    <text evidence="9">The sequence shown here is derived from an EMBL/GenBank/DDBJ whole genome shotgun (WGS) entry which is preliminary data.</text>
</comment>
<dbReference type="PANTHER" id="PTHR21319:SF0">
    <property type="entry name" value="AND RING FINGER DOMAIN PROTEIN, PUTATIVE (AFU_ORTHOLOGUE AFUA_1G08900)-RELATED"/>
    <property type="match status" value="1"/>
</dbReference>
<dbReference type="InterPro" id="IPR008913">
    <property type="entry name" value="Znf_CHY"/>
</dbReference>
<dbReference type="Gene3D" id="2.20.28.10">
    <property type="match status" value="1"/>
</dbReference>
<dbReference type="EMBL" id="ML978124">
    <property type="protein sequence ID" value="KAF2100526.1"/>
    <property type="molecule type" value="Genomic_DNA"/>
</dbReference>
<feature type="domain" description="CHY-type" evidence="7">
    <location>
        <begin position="130"/>
        <end position="198"/>
    </location>
</feature>
<dbReference type="InterPro" id="IPR017921">
    <property type="entry name" value="Znf_CTCHY"/>
</dbReference>